<protein>
    <submittedName>
        <fullName evidence="3">Uncharacterized protein</fullName>
    </submittedName>
</protein>
<dbReference type="GO" id="GO:0071569">
    <property type="term" value="P:protein ufmylation"/>
    <property type="evidence" value="ECO:0007669"/>
    <property type="project" value="InterPro"/>
</dbReference>
<keyword evidence="2" id="KW-0833">Ubl conjugation pathway</keyword>
<evidence type="ECO:0000256" key="1">
    <source>
        <dbReference type="ARBA" id="ARBA00022499"/>
    </source>
</evidence>
<accession>A0A5F9DLV5</accession>
<proteinExistence type="predicted"/>
<dbReference type="Proteomes" id="UP000001811">
    <property type="component" value="Chromosome 1"/>
</dbReference>
<evidence type="ECO:0000313" key="4">
    <source>
        <dbReference type="Proteomes" id="UP000001811"/>
    </source>
</evidence>
<dbReference type="Gene3D" id="3.10.20.90">
    <property type="entry name" value="Phosphatidylinositol 3-kinase Catalytic Subunit, Chain A, domain 1"/>
    <property type="match status" value="1"/>
</dbReference>
<keyword evidence="4" id="KW-1185">Reference proteome</keyword>
<reference evidence="3" key="2">
    <citation type="submission" date="2025-08" db="UniProtKB">
        <authorList>
            <consortium name="Ensembl"/>
        </authorList>
    </citation>
    <scope>IDENTIFICATION</scope>
    <source>
        <strain evidence="3">Thorbecke</strain>
    </source>
</reference>
<dbReference type="SMR" id="A0A5F9DLV5"/>
<organism evidence="3 4">
    <name type="scientific">Oryctolagus cuniculus</name>
    <name type="common">Rabbit</name>
    <dbReference type="NCBI Taxonomy" id="9986"/>
    <lineage>
        <taxon>Eukaryota</taxon>
        <taxon>Metazoa</taxon>
        <taxon>Chordata</taxon>
        <taxon>Craniata</taxon>
        <taxon>Vertebrata</taxon>
        <taxon>Euteleostomi</taxon>
        <taxon>Mammalia</taxon>
        <taxon>Eutheria</taxon>
        <taxon>Euarchontoglires</taxon>
        <taxon>Glires</taxon>
        <taxon>Lagomorpha</taxon>
        <taxon>Leporidae</taxon>
        <taxon>Oryctolagus</taxon>
    </lineage>
</organism>
<keyword evidence="1" id="KW-1017">Isopeptide bond</keyword>
<sequence>MSKGSCKTMLTLHPGLPYKVLIVSQSTPFKAALGFQKENLKFLKQQLAVLTLASQHWPQEHGP</sequence>
<dbReference type="InterPro" id="IPR005375">
    <property type="entry name" value="UFM1"/>
</dbReference>
<evidence type="ECO:0000313" key="3">
    <source>
        <dbReference type="Ensembl" id="ENSOCUP00000046583.1"/>
    </source>
</evidence>
<reference evidence="3 4" key="1">
    <citation type="journal article" date="2011" name="Nature">
        <title>A high-resolution map of human evolutionary constraint using 29 mammals.</title>
        <authorList>
            <person name="Lindblad-Toh K."/>
            <person name="Garber M."/>
            <person name="Zuk O."/>
            <person name="Lin M.F."/>
            <person name="Parker B.J."/>
            <person name="Washietl S."/>
            <person name="Kheradpour P."/>
            <person name="Ernst J."/>
            <person name="Jordan G."/>
            <person name="Mauceli E."/>
            <person name="Ward L.D."/>
            <person name="Lowe C.B."/>
            <person name="Holloway A.K."/>
            <person name="Clamp M."/>
            <person name="Gnerre S."/>
            <person name="Alfoldi J."/>
            <person name="Beal K."/>
            <person name="Chang J."/>
            <person name="Clawson H."/>
            <person name="Cuff J."/>
            <person name="Di Palma F."/>
            <person name="Fitzgerald S."/>
            <person name="Flicek P."/>
            <person name="Guttman M."/>
            <person name="Hubisz M.J."/>
            <person name="Jaffe D.B."/>
            <person name="Jungreis I."/>
            <person name="Kent W.J."/>
            <person name="Kostka D."/>
            <person name="Lara M."/>
            <person name="Martins A.L."/>
            <person name="Massingham T."/>
            <person name="Moltke I."/>
            <person name="Raney B.J."/>
            <person name="Rasmussen M.D."/>
            <person name="Robinson J."/>
            <person name="Stark A."/>
            <person name="Vilella A.J."/>
            <person name="Wen J."/>
            <person name="Xie X."/>
            <person name="Zody M.C."/>
            <person name="Baldwin J."/>
            <person name="Bloom T."/>
            <person name="Chin C.W."/>
            <person name="Heiman D."/>
            <person name="Nicol R."/>
            <person name="Nusbaum C."/>
            <person name="Young S."/>
            <person name="Wilkinson J."/>
            <person name="Worley K.C."/>
            <person name="Kovar C.L."/>
            <person name="Muzny D.M."/>
            <person name="Gibbs R.A."/>
            <person name="Cree A."/>
            <person name="Dihn H.H."/>
            <person name="Fowler G."/>
            <person name="Jhangiani S."/>
            <person name="Joshi V."/>
            <person name="Lee S."/>
            <person name="Lewis L.R."/>
            <person name="Nazareth L.V."/>
            <person name="Okwuonu G."/>
            <person name="Santibanez J."/>
            <person name="Warren W.C."/>
            <person name="Mardis E.R."/>
            <person name="Weinstock G.M."/>
            <person name="Wilson R.K."/>
            <person name="Delehaunty K."/>
            <person name="Dooling D."/>
            <person name="Fronik C."/>
            <person name="Fulton L."/>
            <person name="Fulton B."/>
            <person name="Graves T."/>
            <person name="Minx P."/>
            <person name="Sodergren E."/>
            <person name="Birney E."/>
            <person name="Margulies E.H."/>
            <person name="Herrero J."/>
            <person name="Green E.D."/>
            <person name="Haussler D."/>
            <person name="Siepel A."/>
            <person name="Goldman N."/>
            <person name="Pollard K.S."/>
            <person name="Pedersen J.S."/>
            <person name="Lander E.S."/>
            <person name="Kellis M."/>
        </authorList>
    </citation>
    <scope>NUCLEOTIDE SEQUENCE [LARGE SCALE GENOMIC DNA]</scope>
    <source>
        <strain evidence="3 4">Thorbecke inbred</strain>
    </source>
</reference>
<reference evidence="3" key="3">
    <citation type="submission" date="2025-09" db="UniProtKB">
        <authorList>
            <consortium name="Ensembl"/>
        </authorList>
    </citation>
    <scope>IDENTIFICATION</scope>
    <source>
        <strain evidence="3">Thorbecke</strain>
    </source>
</reference>
<name>A0A5F9DLV5_RABIT</name>
<dbReference type="InParanoid" id="A0A5F9DLV5"/>
<dbReference type="EMBL" id="AAGW02009288">
    <property type="status" value="NOT_ANNOTATED_CDS"/>
    <property type="molecule type" value="Genomic_DNA"/>
</dbReference>
<dbReference type="AlphaFoldDB" id="A0A5F9DLV5"/>
<dbReference type="Ensembl" id="ENSOCUT00000057283.1">
    <property type="protein sequence ID" value="ENSOCUP00000046583.1"/>
    <property type="gene ID" value="ENSOCUG00000032740.1"/>
</dbReference>
<dbReference type="Pfam" id="PF03671">
    <property type="entry name" value="Ufm1"/>
    <property type="match status" value="1"/>
</dbReference>
<evidence type="ECO:0000256" key="2">
    <source>
        <dbReference type="ARBA" id="ARBA00022786"/>
    </source>
</evidence>